<reference evidence="6 7" key="1">
    <citation type="submission" date="2018-03" db="EMBL/GenBank/DDBJ databases">
        <title>Genome sequence of Clostridium vincentii DSM 10228.</title>
        <authorList>
            <person name="Poehlein A."/>
            <person name="Daniel R."/>
        </authorList>
    </citation>
    <scope>NUCLEOTIDE SEQUENCE [LARGE SCALE GENOMIC DNA]</scope>
    <source>
        <strain evidence="6 7">DSM 10228</strain>
    </source>
</reference>
<dbReference type="Pfam" id="PF08668">
    <property type="entry name" value="HDOD"/>
    <property type="match status" value="1"/>
</dbReference>
<keyword evidence="7" id="KW-1185">Reference proteome</keyword>
<dbReference type="SMART" id="SM00448">
    <property type="entry name" value="REC"/>
    <property type="match status" value="1"/>
</dbReference>
<protein>
    <recommendedName>
        <fullName evidence="1">Stage 0 sporulation protein A homolog</fullName>
    </recommendedName>
</protein>
<dbReference type="PROSITE" id="PS50110">
    <property type="entry name" value="RESPONSE_REGULATORY"/>
    <property type="match status" value="1"/>
</dbReference>
<dbReference type="PANTHER" id="PTHR33525:SF3">
    <property type="entry name" value="RIBONUCLEASE Y"/>
    <property type="match status" value="1"/>
</dbReference>
<evidence type="ECO:0000313" key="7">
    <source>
        <dbReference type="Proteomes" id="UP000239471"/>
    </source>
</evidence>
<dbReference type="Gene3D" id="3.40.50.2300">
    <property type="match status" value="1"/>
</dbReference>
<dbReference type="EMBL" id="PVXQ01000042">
    <property type="protein sequence ID" value="PRR80783.1"/>
    <property type="molecule type" value="Genomic_DNA"/>
</dbReference>
<dbReference type="Pfam" id="PF00072">
    <property type="entry name" value="Response_reg"/>
    <property type="match status" value="1"/>
</dbReference>
<dbReference type="InterPro" id="IPR011006">
    <property type="entry name" value="CheY-like_superfamily"/>
</dbReference>
<organism evidence="6 7">
    <name type="scientific">Clostridium vincentii</name>
    <dbReference type="NCBI Taxonomy" id="52704"/>
    <lineage>
        <taxon>Bacteria</taxon>
        <taxon>Bacillati</taxon>
        <taxon>Bacillota</taxon>
        <taxon>Clostridia</taxon>
        <taxon>Eubacteriales</taxon>
        <taxon>Clostridiaceae</taxon>
        <taxon>Clostridium</taxon>
    </lineage>
</organism>
<dbReference type="CDD" id="cd17569">
    <property type="entry name" value="REC_HupR-like"/>
    <property type="match status" value="1"/>
</dbReference>
<evidence type="ECO:0000313" key="6">
    <source>
        <dbReference type="EMBL" id="PRR80783.1"/>
    </source>
</evidence>
<dbReference type="SUPFAM" id="SSF52172">
    <property type="entry name" value="CheY-like"/>
    <property type="match status" value="1"/>
</dbReference>
<dbReference type="InterPro" id="IPR013976">
    <property type="entry name" value="HDOD"/>
</dbReference>
<dbReference type="Proteomes" id="UP000239471">
    <property type="component" value="Unassembled WGS sequence"/>
</dbReference>
<dbReference type="AlphaFoldDB" id="A0A2T0BAB7"/>
<accession>A0A2T0BAB7</accession>
<evidence type="ECO:0000259" key="5">
    <source>
        <dbReference type="PROSITE" id="PS51833"/>
    </source>
</evidence>
<dbReference type="PROSITE" id="PS51833">
    <property type="entry name" value="HDOD"/>
    <property type="match status" value="1"/>
</dbReference>
<proteinExistence type="predicted"/>
<gene>
    <name evidence="6" type="primary">hupR1_2</name>
    <name evidence="6" type="ORF">CLVI_29490</name>
</gene>
<feature type="domain" description="Response regulatory" evidence="4">
    <location>
        <begin position="4"/>
        <end position="119"/>
    </location>
</feature>
<feature type="domain" description="HDOD" evidence="5">
    <location>
        <begin position="140"/>
        <end position="331"/>
    </location>
</feature>
<keyword evidence="3" id="KW-0597">Phosphoprotein</keyword>
<dbReference type="RefSeq" id="WP_106060854.1">
    <property type="nucleotide sequence ID" value="NZ_PVXQ01000042.1"/>
</dbReference>
<evidence type="ECO:0000259" key="4">
    <source>
        <dbReference type="PROSITE" id="PS50110"/>
    </source>
</evidence>
<dbReference type="SUPFAM" id="SSF109604">
    <property type="entry name" value="HD-domain/PDEase-like"/>
    <property type="match status" value="1"/>
</dbReference>
<comment type="caution">
    <text evidence="6">The sequence shown here is derived from an EMBL/GenBank/DDBJ whole genome shotgun (WGS) entry which is preliminary data.</text>
</comment>
<evidence type="ECO:0000256" key="2">
    <source>
        <dbReference type="ARBA" id="ARBA00024867"/>
    </source>
</evidence>
<name>A0A2T0BAB7_9CLOT</name>
<dbReference type="InterPro" id="IPR052340">
    <property type="entry name" value="RNase_Y/CdgJ"/>
</dbReference>
<dbReference type="GO" id="GO:0000160">
    <property type="term" value="P:phosphorelay signal transduction system"/>
    <property type="evidence" value="ECO:0007669"/>
    <property type="project" value="InterPro"/>
</dbReference>
<evidence type="ECO:0000256" key="3">
    <source>
        <dbReference type="PROSITE-ProRule" id="PRU00169"/>
    </source>
</evidence>
<evidence type="ECO:0000256" key="1">
    <source>
        <dbReference type="ARBA" id="ARBA00018672"/>
    </source>
</evidence>
<dbReference type="PANTHER" id="PTHR33525">
    <property type="match status" value="1"/>
</dbReference>
<feature type="modified residue" description="4-aspartylphosphate" evidence="3">
    <location>
        <position position="53"/>
    </location>
</feature>
<dbReference type="Gene3D" id="1.10.3210.10">
    <property type="entry name" value="Hypothetical protein af1432"/>
    <property type="match status" value="1"/>
</dbReference>
<comment type="function">
    <text evidence="2">May play the central regulatory role in sporulation. It may be an element of the effector pathway responsible for the activation of sporulation genes in response to nutritional stress. Spo0A may act in concert with spo0H (a sigma factor) to control the expression of some genes that are critical to the sporulation process.</text>
</comment>
<dbReference type="InterPro" id="IPR001789">
    <property type="entry name" value="Sig_transdc_resp-reg_receiver"/>
</dbReference>
<dbReference type="OrthoDB" id="9788446at2"/>
<sequence>MDKTILFVDDEKAILNSIRREFFDSPYRVYFATSGIEALSIISENKIDLIITDMRMPKMDGYELLNKVKELSPTTIRLILSGYTDEKIIFKSIYNNLAKLFITKPWEKDDFRKAIDDVFKTEDLLSNNISLVQIKEIGKLPTIPSLLKKINEFIERDDLDINDIIKLIESDITISSQVLKIVNSAFYGRKTASIKMAVLSLGLVNVKTIIASAEVFAFGKDFLNKQELWDHSNLTNKILIELYSCLLNKKIPEYYSTAGLLHDIGKVVFFKIYNDEYDEIYRLVDKEPLIDITRLEKEKFNISHEELGGYLLQWWDIPYAIVEATLYHHNPMLSTDANRELVSMLHLADYYSWQVMKSKYRPKLHKEVFEYYKISEEECESIIAEFIDKEDKNE</sequence>